<feature type="domain" description="Amidohydrolase-related" evidence="2">
    <location>
        <begin position="266"/>
        <end position="456"/>
    </location>
</feature>
<protein>
    <submittedName>
        <fullName evidence="3">Amidohydrolase</fullName>
    </submittedName>
</protein>
<dbReference type="EMBL" id="OX365700">
    <property type="protein sequence ID" value="CAI4033749.1"/>
    <property type="molecule type" value="Genomic_DNA"/>
</dbReference>
<dbReference type="Pfam" id="PF04909">
    <property type="entry name" value="Amidohydro_2"/>
    <property type="match status" value="1"/>
</dbReference>
<dbReference type="PANTHER" id="PTHR42889:SF1">
    <property type="entry name" value="BLR3681 PROTEIN"/>
    <property type="match status" value="1"/>
</dbReference>
<dbReference type="PANTHER" id="PTHR42889">
    <property type="entry name" value="BLR3681 PROTEIN"/>
    <property type="match status" value="1"/>
</dbReference>
<dbReference type="SUPFAM" id="SSF51556">
    <property type="entry name" value="Metallo-dependent hydrolases"/>
    <property type="match status" value="1"/>
</dbReference>
<dbReference type="KEGG" id="nti:DNFV4_04191"/>
<dbReference type="AlphaFoldDB" id="A0AA86N2Z5"/>
<organism evidence="3 4">
    <name type="scientific">Nitrospira tepida</name>
    <dbReference type="NCBI Taxonomy" id="2973512"/>
    <lineage>
        <taxon>Bacteria</taxon>
        <taxon>Pseudomonadati</taxon>
        <taxon>Nitrospirota</taxon>
        <taxon>Nitrospiria</taxon>
        <taxon>Nitrospirales</taxon>
        <taxon>Nitrospiraceae</taxon>
        <taxon>Nitrospira</taxon>
    </lineage>
</organism>
<gene>
    <name evidence="3" type="ORF">DNFV4_04191</name>
</gene>
<keyword evidence="4" id="KW-1185">Reference proteome</keyword>
<evidence type="ECO:0000259" key="2">
    <source>
        <dbReference type="Pfam" id="PF04909"/>
    </source>
</evidence>
<dbReference type="InterPro" id="IPR032466">
    <property type="entry name" value="Metal_Hydrolase"/>
</dbReference>
<sequence length="494" mass="55330">MLPRRTRRRSGSSLTRETVSPLPLPTQVVSNEEFLPSPQTIRQAQVETVALRLAEAAAARLNVTRRDFLRRSGGMAAVFLAMNSVFGKVFDVRDVELVDAAAAAERGGEPFFIFDVQTHYVSTHYDPTNAESKREGAVAKDRLLALRRRIREAGWNPALAKDTDTLKDLSWETFIKEVFLDSDTTIGLISTPPGPYPQEAVVPPKEMAHIRDEVNRVAGSQRMLAHGLATPQLGAADLDFMEMQASSLKIDAWKCYTGSCPKGFDRGWWMNDERIAYPMLEKARALKVPRICVHKGLPLGPVPDYNHPKDLIQAAKDFSDLDFLVYHSGLLTSSGIEDTFRKTGAIPWTTEFCRMKQAEPGLTNIYMELGSTFAQLVVTHPVICAHLLGQLIQAFGMDHVLWGTDSIWYGTPQWQIDAFRRFEIPEPLVEKHGYPPLTRSVKEHIFGLNAAKLFGIDVAATRKQVPADYLGKIRMAYREEGPLPSHRWYGWVAG</sequence>
<evidence type="ECO:0000313" key="4">
    <source>
        <dbReference type="Proteomes" id="UP001179121"/>
    </source>
</evidence>
<dbReference type="Proteomes" id="UP001179121">
    <property type="component" value="Chromosome"/>
</dbReference>
<name>A0AA86N2Z5_9BACT</name>
<dbReference type="GO" id="GO:0016787">
    <property type="term" value="F:hydrolase activity"/>
    <property type="evidence" value="ECO:0007669"/>
    <property type="project" value="InterPro"/>
</dbReference>
<feature type="compositionally biased region" description="Basic residues" evidence="1">
    <location>
        <begin position="1"/>
        <end position="10"/>
    </location>
</feature>
<reference evidence="3" key="1">
    <citation type="submission" date="2022-10" db="EMBL/GenBank/DDBJ databases">
        <authorList>
            <person name="Koch H."/>
        </authorList>
    </citation>
    <scope>NUCLEOTIDE SEQUENCE</scope>
    <source>
        <strain evidence="3">DNF</strain>
    </source>
</reference>
<accession>A0AA86N2Z5</accession>
<dbReference type="Gene3D" id="3.20.20.140">
    <property type="entry name" value="Metal-dependent hydrolases"/>
    <property type="match status" value="1"/>
</dbReference>
<dbReference type="InterPro" id="IPR006680">
    <property type="entry name" value="Amidohydro-rel"/>
</dbReference>
<evidence type="ECO:0000313" key="3">
    <source>
        <dbReference type="EMBL" id="CAI4033749.1"/>
    </source>
</evidence>
<proteinExistence type="predicted"/>
<evidence type="ECO:0000256" key="1">
    <source>
        <dbReference type="SAM" id="MobiDB-lite"/>
    </source>
</evidence>
<feature type="region of interest" description="Disordered" evidence="1">
    <location>
        <begin position="1"/>
        <end position="22"/>
    </location>
</feature>